<comment type="caution">
    <text evidence="2">The sequence shown here is derived from an EMBL/GenBank/DDBJ whole genome shotgun (WGS) entry which is preliminary data.</text>
</comment>
<protein>
    <submittedName>
        <fullName evidence="2">Uncharacterized protein</fullName>
    </submittedName>
</protein>
<dbReference type="RefSeq" id="WP_141962465.1">
    <property type="nucleotide sequence ID" value="NZ_VFOZ01000002.1"/>
</dbReference>
<name>A0A543C025_9ACTN</name>
<organism evidence="2 3">
    <name type="scientific">Actinoallomurus bryophytorum</name>
    <dbReference type="NCBI Taxonomy" id="1490222"/>
    <lineage>
        <taxon>Bacteria</taxon>
        <taxon>Bacillati</taxon>
        <taxon>Actinomycetota</taxon>
        <taxon>Actinomycetes</taxon>
        <taxon>Streptosporangiales</taxon>
        <taxon>Thermomonosporaceae</taxon>
        <taxon>Actinoallomurus</taxon>
    </lineage>
</organism>
<feature type="transmembrane region" description="Helical" evidence="1">
    <location>
        <begin position="38"/>
        <end position="55"/>
    </location>
</feature>
<reference evidence="2 3" key="1">
    <citation type="submission" date="2019-06" db="EMBL/GenBank/DDBJ databases">
        <title>Sequencing the genomes of 1000 actinobacteria strains.</title>
        <authorList>
            <person name="Klenk H.-P."/>
        </authorList>
    </citation>
    <scope>NUCLEOTIDE SEQUENCE [LARGE SCALE GENOMIC DNA]</scope>
    <source>
        <strain evidence="2 3">DSM 102200</strain>
    </source>
</reference>
<sequence length="137" mass="13896">MISQHLTSSTVRRVTGTGLVLAAASIPVQIAGGVNYPVVPPGLVILAAAAALVLFAPWRWTLIPAALATLFIGIGGTVAPNFRHQLGTPGDTVAFTGSVVQAIGLVIALVFLVPVLIEAFRGTAGRAPASPAGQRNP</sequence>
<feature type="transmembrane region" description="Helical" evidence="1">
    <location>
        <begin position="62"/>
        <end position="82"/>
    </location>
</feature>
<dbReference type="EMBL" id="VFOZ01000002">
    <property type="protein sequence ID" value="TQL90427.1"/>
    <property type="molecule type" value="Genomic_DNA"/>
</dbReference>
<dbReference type="AlphaFoldDB" id="A0A543C025"/>
<gene>
    <name evidence="2" type="ORF">FB559_7731</name>
</gene>
<keyword evidence="1" id="KW-0812">Transmembrane</keyword>
<keyword evidence="1" id="KW-1133">Transmembrane helix</keyword>
<keyword evidence="3" id="KW-1185">Reference proteome</keyword>
<proteinExistence type="predicted"/>
<evidence type="ECO:0000313" key="2">
    <source>
        <dbReference type="EMBL" id="TQL90427.1"/>
    </source>
</evidence>
<accession>A0A543C025</accession>
<feature type="transmembrane region" description="Helical" evidence="1">
    <location>
        <begin position="12"/>
        <end position="32"/>
    </location>
</feature>
<feature type="transmembrane region" description="Helical" evidence="1">
    <location>
        <begin position="94"/>
        <end position="117"/>
    </location>
</feature>
<dbReference type="Proteomes" id="UP000316096">
    <property type="component" value="Unassembled WGS sequence"/>
</dbReference>
<keyword evidence="1" id="KW-0472">Membrane</keyword>
<evidence type="ECO:0000313" key="3">
    <source>
        <dbReference type="Proteomes" id="UP000316096"/>
    </source>
</evidence>
<evidence type="ECO:0000256" key="1">
    <source>
        <dbReference type="SAM" id="Phobius"/>
    </source>
</evidence>